<feature type="signal peptide" evidence="1">
    <location>
        <begin position="1"/>
        <end position="22"/>
    </location>
</feature>
<dbReference type="Gene3D" id="2.30.42.10">
    <property type="match status" value="1"/>
</dbReference>
<evidence type="ECO:0000313" key="2">
    <source>
        <dbReference type="EMBL" id="SMP66932.1"/>
    </source>
</evidence>
<keyword evidence="1" id="KW-0732">Signal</keyword>
<dbReference type="CDD" id="cd07342">
    <property type="entry name" value="M48C_Oma1_like"/>
    <property type="match status" value="1"/>
</dbReference>
<dbReference type="PANTHER" id="PTHR22726:SF1">
    <property type="entry name" value="METALLOENDOPEPTIDASE OMA1, MITOCHONDRIAL"/>
    <property type="match status" value="1"/>
</dbReference>
<dbReference type="RefSeq" id="WP_283405892.1">
    <property type="nucleotide sequence ID" value="NZ_FXUI01000004.1"/>
</dbReference>
<evidence type="ECO:0000313" key="3">
    <source>
        <dbReference type="Proteomes" id="UP001157910"/>
    </source>
</evidence>
<dbReference type="PANTHER" id="PTHR22726">
    <property type="entry name" value="METALLOENDOPEPTIDASE OMA1"/>
    <property type="match status" value="1"/>
</dbReference>
<sequence>MLRLKSLLLTAAMIVGPAPVTAGPDSALFEDIRAIDSDLARIGERLAVANAALCDRQKPGLGLLLHTPEQYAPETREAAIRHFQIDGPVGIEAVLENSPAAMAGLRAGDTLLGIEAIRFAPPRRDAKASTAALIKVEKQIAELPADRPLRLYVRRNGSDKNITVEPKPSCRTRFEVAVGPEFAAQADGEMVQIGSRFFAEYPDLVPAPIAHELAHNILRHRERLEARGVSFGLLSGFGRNVRYFRQTELEADILSVSLLANAGYDPAIALRFWSRFGPSQDMGPLGSRSHPAWRDRVATMERAIAGLGAARPHRPAILDTRDRPLDGDWQSLLVKAQ</sequence>
<dbReference type="InterPro" id="IPR036034">
    <property type="entry name" value="PDZ_sf"/>
</dbReference>
<name>A0ABY1QG18_9SPHN</name>
<evidence type="ECO:0000256" key="1">
    <source>
        <dbReference type="SAM" id="SignalP"/>
    </source>
</evidence>
<dbReference type="InterPro" id="IPR051156">
    <property type="entry name" value="Mito/Outer_Membr_Metalloprot"/>
</dbReference>
<dbReference type="EMBL" id="FXUI01000004">
    <property type="protein sequence ID" value="SMP66932.1"/>
    <property type="molecule type" value="Genomic_DNA"/>
</dbReference>
<dbReference type="SUPFAM" id="SSF50156">
    <property type="entry name" value="PDZ domain-like"/>
    <property type="match status" value="1"/>
</dbReference>
<comment type="caution">
    <text evidence="2">The sequence shown here is derived from an EMBL/GenBank/DDBJ whole genome shotgun (WGS) entry which is preliminary data.</text>
</comment>
<proteinExistence type="predicted"/>
<gene>
    <name evidence="2" type="ORF">SAMN06296065_104101</name>
</gene>
<organism evidence="2 3">
    <name type="scientific">Novosphingobium panipatense</name>
    <dbReference type="NCBI Taxonomy" id="428991"/>
    <lineage>
        <taxon>Bacteria</taxon>
        <taxon>Pseudomonadati</taxon>
        <taxon>Pseudomonadota</taxon>
        <taxon>Alphaproteobacteria</taxon>
        <taxon>Sphingomonadales</taxon>
        <taxon>Sphingomonadaceae</taxon>
        <taxon>Novosphingobium</taxon>
    </lineage>
</organism>
<keyword evidence="3" id="KW-1185">Reference proteome</keyword>
<accession>A0ABY1QG18</accession>
<feature type="chain" id="PRO_5045503042" description="PDZ domain-containing protein" evidence="1">
    <location>
        <begin position="23"/>
        <end position="337"/>
    </location>
</feature>
<protein>
    <recommendedName>
        <fullName evidence="4">PDZ domain-containing protein</fullName>
    </recommendedName>
</protein>
<reference evidence="2 3" key="1">
    <citation type="submission" date="2017-05" db="EMBL/GenBank/DDBJ databases">
        <authorList>
            <person name="Varghese N."/>
            <person name="Submissions S."/>
        </authorList>
    </citation>
    <scope>NUCLEOTIDE SEQUENCE [LARGE SCALE GENOMIC DNA]</scope>
    <source>
        <strain evidence="2 3">SM16</strain>
    </source>
</reference>
<evidence type="ECO:0008006" key="4">
    <source>
        <dbReference type="Google" id="ProtNLM"/>
    </source>
</evidence>
<dbReference type="Proteomes" id="UP001157910">
    <property type="component" value="Unassembled WGS sequence"/>
</dbReference>